<feature type="transmembrane region" description="Helical" evidence="8">
    <location>
        <begin position="449"/>
        <end position="467"/>
    </location>
</feature>
<keyword evidence="7 8" id="KW-0807">Transducer</keyword>
<dbReference type="PANTHER" id="PTHR21143:SF104">
    <property type="entry name" value="GUSTATORY RECEPTOR 8A-RELATED"/>
    <property type="match status" value="1"/>
</dbReference>
<feature type="transmembrane region" description="Helical" evidence="8">
    <location>
        <begin position="348"/>
        <end position="367"/>
    </location>
</feature>
<dbReference type="GO" id="GO:0030424">
    <property type="term" value="C:axon"/>
    <property type="evidence" value="ECO:0000318"/>
    <property type="project" value="GO_Central"/>
</dbReference>
<reference evidence="9 10" key="2">
    <citation type="journal article" date="2004" name="Trends Parasitol.">
        <title>The Anopheles gambiae genome: an update.</title>
        <authorList>
            <person name="Mongin E."/>
            <person name="Louis C."/>
            <person name="Holt R.A."/>
            <person name="Birney E."/>
            <person name="Collins F.H."/>
        </authorList>
    </citation>
    <scope>NUCLEOTIDE SEQUENCE [LARGE SCALE GENOMIC DNA]</scope>
    <source>
        <strain evidence="9 10">PEST</strain>
    </source>
</reference>
<accession>A0A1S4GMI9</accession>
<dbReference type="AlphaFoldDB" id="A0A1S4GMI9"/>
<dbReference type="InterPro" id="IPR013604">
    <property type="entry name" value="7TM_chemorcpt"/>
</dbReference>
<keyword evidence="10" id="KW-1185">Reference proteome</keyword>
<evidence type="ECO:0000256" key="5">
    <source>
        <dbReference type="ARBA" id="ARBA00023136"/>
    </source>
</evidence>
<name>A0A1S4GMI9_ANOGA</name>
<dbReference type="GO" id="GO:0005886">
    <property type="term" value="C:plasma membrane"/>
    <property type="evidence" value="ECO:0007669"/>
    <property type="project" value="UniProtKB-SubCell"/>
</dbReference>
<dbReference type="EnsemblMetazoa" id="AGAP004716-RA">
    <property type="protein sequence ID" value="AGAP004716-PA"/>
    <property type="gene ID" value="AGAP004716"/>
</dbReference>
<feature type="transmembrane region" description="Helical" evidence="8">
    <location>
        <begin position="12"/>
        <end position="35"/>
    </location>
</feature>
<keyword evidence="2 8" id="KW-1003">Cell membrane</keyword>
<comment type="subcellular location">
    <subcellularLocation>
        <location evidence="1 8">Cell membrane</location>
        <topology evidence="1 8">Multi-pass membrane protein</topology>
    </subcellularLocation>
</comment>
<dbReference type="GO" id="GO:0007165">
    <property type="term" value="P:signal transduction"/>
    <property type="evidence" value="ECO:0007669"/>
    <property type="project" value="UniProtKB-KW"/>
</dbReference>
<reference evidence="9 10" key="1">
    <citation type="journal article" date="2002" name="Science">
        <title>The genome sequence of the malaria mosquito Anopheles gambiae.</title>
        <authorList>
            <person name="Holt R.A."/>
            <person name="Subramanian G.M."/>
            <person name="Halpern A."/>
            <person name="Sutton G.G."/>
            <person name="Charlab R."/>
            <person name="Nusskern D.R."/>
            <person name="Wincker P."/>
            <person name="Clark A.G."/>
            <person name="Ribeiro J.M."/>
            <person name="Wides R."/>
            <person name="Salzberg S.L."/>
            <person name="Loftus B."/>
            <person name="Yandell M."/>
            <person name="Majoros W.H."/>
            <person name="Rusch D.B."/>
            <person name="Lai Z."/>
            <person name="Kraft C.L."/>
            <person name="Abril J.F."/>
            <person name="Anthouard V."/>
            <person name="Arensburger P."/>
            <person name="Atkinson P.W."/>
            <person name="Baden H."/>
            <person name="de Berardinis V."/>
            <person name="Baldwin D."/>
            <person name="Benes V."/>
            <person name="Biedler J."/>
            <person name="Blass C."/>
            <person name="Bolanos R."/>
            <person name="Boscus D."/>
            <person name="Barnstead M."/>
            <person name="Cai S."/>
            <person name="Center A."/>
            <person name="Chaturverdi K."/>
            <person name="Christophides G.K."/>
            <person name="Chrystal M.A."/>
            <person name="Clamp M."/>
            <person name="Cravchik A."/>
            <person name="Curwen V."/>
            <person name="Dana A."/>
            <person name="Delcher A."/>
            <person name="Dew I."/>
            <person name="Evans C.A."/>
            <person name="Flanigan M."/>
            <person name="Grundschober-Freimoser A."/>
            <person name="Friedli L."/>
            <person name="Gu Z."/>
            <person name="Guan P."/>
            <person name="Guigo R."/>
            <person name="Hillenmeyer M.E."/>
            <person name="Hladun S.L."/>
            <person name="Hogan J.R."/>
            <person name="Hong Y.S."/>
            <person name="Hoover J."/>
            <person name="Jaillon O."/>
            <person name="Ke Z."/>
            <person name="Kodira C."/>
            <person name="Kokoza E."/>
            <person name="Koutsos A."/>
            <person name="Letunic I."/>
            <person name="Levitsky A."/>
            <person name="Liang Y."/>
            <person name="Lin J.J."/>
            <person name="Lobo N.F."/>
            <person name="Lopez J.R."/>
            <person name="Malek J.A."/>
            <person name="McIntosh T.C."/>
            <person name="Meister S."/>
            <person name="Miller J."/>
            <person name="Mobarry C."/>
            <person name="Mongin E."/>
            <person name="Murphy S.D."/>
            <person name="O'Brochta D.A."/>
            <person name="Pfannkoch C."/>
            <person name="Qi R."/>
            <person name="Regier M.A."/>
            <person name="Remington K."/>
            <person name="Shao H."/>
            <person name="Sharakhova M.V."/>
            <person name="Sitter C.D."/>
            <person name="Shetty J."/>
            <person name="Smith T.J."/>
            <person name="Strong R."/>
            <person name="Sun J."/>
            <person name="Thomasova D."/>
            <person name="Ton L.Q."/>
            <person name="Topalis P."/>
            <person name="Tu Z."/>
            <person name="Unger M.F."/>
            <person name="Walenz B."/>
            <person name="Wang A."/>
            <person name="Wang J."/>
            <person name="Wang M."/>
            <person name="Wang X."/>
            <person name="Woodford K.J."/>
            <person name="Wortman J.R."/>
            <person name="Wu M."/>
            <person name="Yao A."/>
            <person name="Zdobnov E.M."/>
            <person name="Zhang H."/>
            <person name="Zhao Q."/>
            <person name="Zhao S."/>
            <person name="Zhu S.C."/>
            <person name="Zhimulev I."/>
            <person name="Coluzzi M."/>
            <person name="della Torre A."/>
            <person name="Roth C.W."/>
            <person name="Louis C."/>
            <person name="Kalush F."/>
            <person name="Mural R.J."/>
            <person name="Myers E.W."/>
            <person name="Adams M.D."/>
            <person name="Smith H.O."/>
            <person name="Broder S."/>
            <person name="Gardner M.J."/>
            <person name="Fraser C.M."/>
            <person name="Birney E."/>
            <person name="Bork P."/>
            <person name="Brey P.T."/>
            <person name="Venter J.C."/>
            <person name="Weissenbach J."/>
            <person name="Kafatos F.C."/>
            <person name="Collins F.H."/>
            <person name="Hoffman S.L."/>
        </authorList>
    </citation>
    <scope>NUCLEOTIDE SEQUENCE [LARGE SCALE GENOMIC DNA]</scope>
    <source>
        <strain evidence="9 10">PEST</strain>
    </source>
</reference>
<dbReference type="Proteomes" id="UP000007062">
    <property type="component" value="Chromosome 2L"/>
</dbReference>
<dbReference type="GO" id="GO:0043025">
    <property type="term" value="C:neuronal cell body"/>
    <property type="evidence" value="ECO:0000318"/>
    <property type="project" value="GO_Central"/>
</dbReference>
<evidence type="ECO:0000313" key="10">
    <source>
        <dbReference type="Proteomes" id="UP000007062"/>
    </source>
</evidence>
<sequence>MEWARKWWLANAFMVPSVLRVLFGLPAVIVVQQTLTFPGSVSGRISNFATAHPGAFRGLFTMMVLLLSSCVGFGTYWHWSDETSLTNGIIASSDCRSQNCAKSKRAFSMEVIVAFVLPLLVTVNIYLYRWNNRAMIADLNRNFRCIYDSHQHSLHAQRQYCFWDQYGRLVMKQLFEVMALGVLWLNLRPLNHTEEGGNVDNYWIRKLISSMAAMLPAVVCVLVSIEMGIIFSFIARTLTILNWSLDSWVRCSCADNGLKRLRKSTLIQHLQASDEWSPYTMDIRGYLRKCIAKYDELCQFMLEIVQFYSSNLLLIIGMHFILFTMQVCVKYLFLYWARTNRSLDHRSLLTNLLFYFVVFICKKWYILLELYHQTLFLCYRQMSRTTSVSANLNDTLFPMLSAIASAGQIVFLVDMIANVNSKVTIFSLIVRNVLDSTNLYGYFDLDRSLVMTIIASTCSYLIVLIQVM</sequence>
<evidence type="ECO:0000256" key="7">
    <source>
        <dbReference type="ARBA" id="ARBA00023224"/>
    </source>
</evidence>
<comment type="function">
    <text evidence="8">Gustatory receptor which mediates acceptance or avoidance behavior, depending on its substrates.</text>
</comment>
<comment type="caution">
    <text evidence="8">Lacks conserved residue(s) required for the propagation of feature annotation.</text>
</comment>
<evidence type="ECO:0000256" key="6">
    <source>
        <dbReference type="ARBA" id="ARBA00023170"/>
    </source>
</evidence>
<proteinExistence type="inferred from homology"/>
<dbReference type="GO" id="GO:0008049">
    <property type="term" value="P:male courtship behavior"/>
    <property type="evidence" value="ECO:0000318"/>
    <property type="project" value="GO_Central"/>
</dbReference>
<dbReference type="Pfam" id="PF08395">
    <property type="entry name" value="7tm_7"/>
    <property type="match status" value="1"/>
</dbReference>
<feature type="transmembrane region" description="Helical" evidence="8">
    <location>
        <begin position="55"/>
        <end position="77"/>
    </location>
</feature>
<dbReference type="GO" id="GO:0050909">
    <property type="term" value="P:sensory perception of taste"/>
    <property type="evidence" value="ECO:0007669"/>
    <property type="project" value="InterPro"/>
</dbReference>
<evidence type="ECO:0000256" key="8">
    <source>
        <dbReference type="RuleBase" id="RU363108"/>
    </source>
</evidence>
<feature type="transmembrane region" description="Helical" evidence="8">
    <location>
        <begin position="396"/>
        <end position="416"/>
    </location>
</feature>
<dbReference type="HOGENOM" id="CLU_603011_0_0_1"/>
<evidence type="ECO:0000256" key="3">
    <source>
        <dbReference type="ARBA" id="ARBA00022692"/>
    </source>
</evidence>
<feature type="transmembrane region" description="Helical" evidence="8">
    <location>
        <begin position="312"/>
        <end position="336"/>
    </location>
</feature>
<dbReference type="EMBL" id="AAAB01008968">
    <property type="status" value="NOT_ANNOTATED_CDS"/>
    <property type="molecule type" value="Genomic_DNA"/>
</dbReference>
<feature type="transmembrane region" description="Helical" evidence="8">
    <location>
        <begin position="106"/>
        <end position="128"/>
    </location>
</feature>
<evidence type="ECO:0000256" key="1">
    <source>
        <dbReference type="ARBA" id="ARBA00004651"/>
    </source>
</evidence>
<dbReference type="GO" id="GO:0007635">
    <property type="term" value="P:chemosensory behavior"/>
    <property type="evidence" value="ECO:0000318"/>
    <property type="project" value="GO_Central"/>
</dbReference>
<keyword evidence="5 8" id="KW-0472">Membrane</keyword>
<keyword evidence="3 8" id="KW-0812">Transmembrane</keyword>
<organism evidence="9 10">
    <name type="scientific">Anopheles gambiae</name>
    <name type="common">African malaria mosquito</name>
    <dbReference type="NCBI Taxonomy" id="7165"/>
    <lineage>
        <taxon>Eukaryota</taxon>
        <taxon>Metazoa</taxon>
        <taxon>Ecdysozoa</taxon>
        <taxon>Arthropoda</taxon>
        <taxon>Hexapoda</taxon>
        <taxon>Insecta</taxon>
        <taxon>Pterygota</taxon>
        <taxon>Neoptera</taxon>
        <taxon>Endopterygota</taxon>
        <taxon>Diptera</taxon>
        <taxon>Nematocera</taxon>
        <taxon>Culicoidea</taxon>
        <taxon>Culicidae</taxon>
        <taxon>Anophelinae</taxon>
        <taxon>Anopheles</taxon>
    </lineage>
</organism>
<reference evidence="9" key="3">
    <citation type="submission" date="2021-01" db="UniProtKB">
        <authorList>
            <consortium name="EnsemblMetazoa"/>
        </authorList>
    </citation>
    <scope>IDENTIFICATION</scope>
    <source>
        <strain evidence="9">PEST</strain>
    </source>
</reference>
<evidence type="ECO:0000313" key="9">
    <source>
        <dbReference type="EnsemblMetazoa" id="AGAP004716-PA"/>
    </source>
</evidence>
<evidence type="ECO:0000256" key="2">
    <source>
        <dbReference type="ARBA" id="ARBA00022475"/>
    </source>
</evidence>
<keyword evidence="6 8" id="KW-0675">Receptor</keyword>
<dbReference type="PANTHER" id="PTHR21143">
    <property type="entry name" value="INVERTEBRATE GUSTATORY RECEPTOR"/>
    <property type="match status" value="1"/>
</dbReference>
<comment type="similarity">
    <text evidence="8">Belongs to the insect chemoreceptor superfamily. Gustatory receptor (GR) family.</text>
</comment>
<feature type="transmembrane region" description="Helical" evidence="8">
    <location>
        <begin position="207"/>
        <end position="235"/>
    </location>
</feature>
<evidence type="ECO:0000256" key="4">
    <source>
        <dbReference type="ARBA" id="ARBA00022989"/>
    </source>
</evidence>
<keyword evidence="4 8" id="KW-1133">Transmembrane helix</keyword>
<protein>
    <recommendedName>
        <fullName evidence="8">Gustatory receptor</fullName>
    </recommendedName>
</protein>
<dbReference type="GO" id="GO:0030425">
    <property type="term" value="C:dendrite"/>
    <property type="evidence" value="ECO:0000318"/>
    <property type="project" value="GO_Central"/>
</dbReference>